<dbReference type="CDD" id="cd22460">
    <property type="entry name" value="KH-I_PEPPER_rpt2_like"/>
    <property type="match status" value="1"/>
</dbReference>
<feature type="domain" description="K Homology" evidence="3">
    <location>
        <begin position="317"/>
        <end position="387"/>
    </location>
</feature>
<evidence type="ECO:0000256" key="1">
    <source>
        <dbReference type="ARBA" id="ARBA00022737"/>
    </source>
</evidence>
<sequence>MPDDAPYAEAATMGVTAVEIEPAEAEPIQVEQVQQQGAAKWPGWPGDNVFRLIVTVAKVGSIIGRKGEHVKKICGETGARIRVFEGPVRSSDRVVMISGREELEAELSPAMDAVLRVFKCVNGLSSIEGEDCDSADGGSAFCSARFLVASSQAISLIGKQGSMIKSLHESTGASVRVFLEDESPSYLTSDERIIEIHGETKKVLKALQAVLLQLRKFLVDHSVIPVFEKMYSATISHDLPVDSPVDKIRPFHSAPISQTGIGSDYSLSLKRDPFMYDREAHLDAEITQSGFSHYGQDPAFGGLRLPGVRHTGTPLVTQVTHTMQVSLSYAEDIIGIGGSNIAYIRSTSGAILTVQESRCFSDDITIEIKGSTSQVQTAQLLIQEFISSHKEPASMYRDIDARSSSYSDMPETAYPSSSFASNAGGYRSSSFEHRSPSIRGYGNYSLRLAIAFRVVGAYRTIGALDTQPA</sequence>
<dbReference type="SMART" id="SM00322">
    <property type="entry name" value="KH"/>
    <property type="match status" value="3"/>
</dbReference>
<dbReference type="AlphaFoldDB" id="A0A7J7DNX4"/>
<keyword evidence="5" id="KW-1185">Reference proteome</keyword>
<dbReference type="Proteomes" id="UP000593562">
    <property type="component" value="Unassembled WGS sequence"/>
</dbReference>
<dbReference type="FunCoup" id="A0A7J7DNX4">
    <property type="interactions" value="2314"/>
</dbReference>
<organism evidence="4 5">
    <name type="scientific">Tripterygium wilfordii</name>
    <name type="common">Thunder God vine</name>
    <dbReference type="NCBI Taxonomy" id="458696"/>
    <lineage>
        <taxon>Eukaryota</taxon>
        <taxon>Viridiplantae</taxon>
        <taxon>Streptophyta</taxon>
        <taxon>Embryophyta</taxon>
        <taxon>Tracheophyta</taxon>
        <taxon>Spermatophyta</taxon>
        <taxon>Magnoliopsida</taxon>
        <taxon>eudicotyledons</taxon>
        <taxon>Gunneridae</taxon>
        <taxon>Pentapetalae</taxon>
        <taxon>rosids</taxon>
        <taxon>fabids</taxon>
        <taxon>Celastrales</taxon>
        <taxon>Celastraceae</taxon>
        <taxon>Tripterygium</taxon>
    </lineage>
</organism>
<dbReference type="Pfam" id="PF00013">
    <property type="entry name" value="KH_1"/>
    <property type="match status" value="3"/>
</dbReference>
<dbReference type="SUPFAM" id="SSF54791">
    <property type="entry name" value="Eukaryotic type KH-domain (KH-domain type I)"/>
    <property type="match status" value="3"/>
</dbReference>
<comment type="caution">
    <text evidence="4">The sequence shown here is derived from an EMBL/GenBank/DDBJ whole genome shotgun (WGS) entry which is preliminary data.</text>
</comment>
<dbReference type="PANTHER" id="PTHR10288">
    <property type="entry name" value="KH DOMAIN CONTAINING RNA BINDING PROTEIN"/>
    <property type="match status" value="1"/>
</dbReference>
<protein>
    <submittedName>
        <fullName evidence="4">RNA-binding KH domain-containing protein PEPPER-like</fullName>
    </submittedName>
</protein>
<dbReference type="Gene3D" id="3.30.1370.10">
    <property type="entry name" value="K Homology domain, type 1"/>
    <property type="match status" value="1"/>
</dbReference>
<proteinExistence type="predicted"/>
<keyword evidence="1" id="KW-0677">Repeat</keyword>
<dbReference type="PROSITE" id="PS50084">
    <property type="entry name" value="KH_TYPE_1"/>
    <property type="match status" value="3"/>
</dbReference>
<gene>
    <name evidence="4" type="ORF">HS088_TW04G00018</name>
</gene>
<reference evidence="4 5" key="1">
    <citation type="journal article" date="2020" name="Nat. Commun.">
        <title>Genome of Tripterygium wilfordii and identification of cytochrome P450 involved in triptolide biosynthesis.</title>
        <authorList>
            <person name="Tu L."/>
            <person name="Su P."/>
            <person name="Zhang Z."/>
            <person name="Gao L."/>
            <person name="Wang J."/>
            <person name="Hu T."/>
            <person name="Zhou J."/>
            <person name="Zhang Y."/>
            <person name="Zhao Y."/>
            <person name="Liu Y."/>
            <person name="Song Y."/>
            <person name="Tong Y."/>
            <person name="Lu Y."/>
            <person name="Yang J."/>
            <person name="Xu C."/>
            <person name="Jia M."/>
            <person name="Peters R.J."/>
            <person name="Huang L."/>
            <person name="Gao W."/>
        </authorList>
    </citation>
    <scope>NUCLEOTIDE SEQUENCE [LARGE SCALE GENOMIC DNA]</scope>
    <source>
        <strain evidence="5">cv. XIE 37</strain>
        <tissue evidence="4">Leaf</tissue>
    </source>
</reference>
<dbReference type="InterPro" id="IPR004087">
    <property type="entry name" value="KH_dom"/>
</dbReference>
<dbReference type="InParanoid" id="A0A7J7DNX4"/>
<dbReference type="Gene3D" id="3.30.310.210">
    <property type="match status" value="1"/>
</dbReference>
<name>A0A7J7DNX4_TRIWF</name>
<feature type="domain" description="K Homology" evidence="3">
    <location>
        <begin position="46"/>
        <end position="119"/>
    </location>
</feature>
<evidence type="ECO:0000313" key="5">
    <source>
        <dbReference type="Proteomes" id="UP000593562"/>
    </source>
</evidence>
<accession>A0A7J7DNX4</accession>
<evidence type="ECO:0000313" key="4">
    <source>
        <dbReference type="EMBL" id="KAF5748070.1"/>
    </source>
</evidence>
<dbReference type="GO" id="GO:0003723">
    <property type="term" value="F:RNA binding"/>
    <property type="evidence" value="ECO:0007669"/>
    <property type="project" value="UniProtKB-UniRule"/>
</dbReference>
<dbReference type="InterPro" id="IPR036612">
    <property type="entry name" value="KH_dom_type_1_sf"/>
</dbReference>
<dbReference type="EMBL" id="JAAARO010000004">
    <property type="protein sequence ID" value="KAF5748070.1"/>
    <property type="molecule type" value="Genomic_DNA"/>
</dbReference>
<dbReference type="InterPro" id="IPR004088">
    <property type="entry name" value="KH_dom_type_1"/>
</dbReference>
<keyword evidence="2" id="KW-0694">RNA-binding</keyword>
<dbReference type="CDD" id="cd22459">
    <property type="entry name" value="KH-I_PEPPER_rpt1_like"/>
    <property type="match status" value="1"/>
</dbReference>
<evidence type="ECO:0000259" key="3">
    <source>
        <dbReference type="SMART" id="SM00322"/>
    </source>
</evidence>
<feature type="domain" description="K Homology" evidence="3">
    <location>
        <begin position="140"/>
        <end position="215"/>
    </location>
</feature>
<evidence type="ECO:0000256" key="2">
    <source>
        <dbReference type="PROSITE-ProRule" id="PRU00117"/>
    </source>
</evidence>